<dbReference type="AlphaFoldDB" id="A0A8K0K1P0"/>
<accession>A0A8K0K1P0</accession>
<evidence type="ECO:0000313" key="2">
    <source>
        <dbReference type="Proteomes" id="UP000792457"/>
    </source>
</evidence>
<comment type="caution">
    <text evidence="1">The sequence shown here is derived from an EMBL/GenBank/DDBJ whole genome shotgun (WGS) entry which is preliminary data.</text>
</comment>
<dbReference type="Proteomes" id="UP000792457">
    <property type="component" value="Unassembled WGS sequence"/>
</dbReference>
<proteinExistence type="predicted"/>
<reference evidence="1" key="2">
    <citation type="submission" date="2017-10" db="EMBL/GenBank/DDBJ databases">
        <title>Ladona fulva Genome sequencing and assembly.</title>
        <authorList>
            <person name="Murali S."/>
            <person name="Richards S."/>
            <person name="Bandaranaike D."/>
            <person name="Bellair M."/>
            <person name="Blankenburg K."/>
            <person name="Chao H."/>
            <person name="Dinh H."/>
            <person name="Doddapaneni H."/>
            <person name="Dugan-Rocha S."/>
            <person name="Elkadiri S."/>
            <person name="Gnanaolivu R."/>
            <person name="Hernandez B."/>
            <person name="Skinner E."/>
            <person name="Javaid M."/>
            <person name="Lee S."/>
            <person name="Li M."/>
            <person name="Ming W."/>
            <person name="Munidasa M."/>
            <person name="Muniz J."/>
            <person name="Nguyen L."/>
            <person name="Hughes D."/>
            <person name="Osuji N."/>
            <person name="Pu L.-L."/>
            <person name="Puazo M."/>
            <person name="Qu C."/>
            <person name="Quiroz J."/>
            <person name="Raj R."/>
            <person name="Weissenberger G."/>
            <person name="Xin Y."/>
            <person name="Zou X."/>
            <person name="Han Y."/>
            <person name="Worley K."/>
            <person name="Muzny D."/>
            <person name="Gibbs R."/>
        </authorList>
    </citation>
    <scope>NUCLEOTIDE SEQUENCE</scope>
    <source>
        <strain evidence="1">Sampled in the wild</strain>
    </source>
</reference>
<gene>
    <name evidence="1" type="ORF">J437_LFUL005746</name>
</gene>
<dbReference type="EMBL" id="KZ308292">
    <property type="protein sequence ID" value="KAG8226660.1"/>
    <property type="molecule type" value="Genomic_DNA"/>
</dbReference>
<sequence length="100" mass="12340">MKDDGKTSLQNTSMTFLENYRWTDRVRNEEEYRRIDEVQTKWSIIRKRRTRWIGHILRQNGFVRKVLEDKIEGKAPRGRPRDKYINQIKKDIGKKRYIRM</sequence>
<organism evidence="1 2">
    <name type="scientific">Ladona fulva</name>
    <name type="common">Scarce chaser dragonfly</name>
    <name type="synonym">Libellula fulva</name>
    <dbReference type="NCBI Taxonomy" id="123851"/>
    <lineage>
        <taxon>Eukaryota</taxon>
        <taxon>Metazoa</taxon>
        <taxon>Ecdysozoa</taxon>
        <taxon>Arthropoda</taxon>
        <taxon>Hexapoda</taxon>
        <taxon>Insecta</taxon>
        <taxon>Pterygota</taxon>
        <taxon>Palaeoptera</taxon>
        <taxon>Odonata</taxon>
        <taxon>Epiprocta</taxon>
        <taxon>Anisoptera</taxon>
        <taxon>Libelluloidea</taxon>
        <taxon>Libellulidae</taxon>
        <taxon>Ladona</taxon>
    </lineage>
</organism>
<protein>
    <submittedName>
        <fullName evidence="1">Uncharacterized protein</fullName>
    </submittedName>
</protein>
<name>A0A8K0K1P0_LADFU</name>
<reference evidence="1" key="1">
    <citation type="submission" date="2013-04" db="EMBL/GenBank/DDBJ databases">
        <authorList>
            <person name="Qu J."/>
            <person name="Murali S.C."/>
            <person name="Bandaranaike D."/>
            <person name="Bellair M."/>
            <person name="Blankenburg K."/>
            <person name="Chao H."/>
            <person name="Dinh H."/>
            <person name="Doddapaneni H."/>
            <person name="Downs B."/>
            <person name="Dugan-Rocha S."/>
            <person name="Elkadiri S."/>
            <person name="Gnanaolivu R.D."/>
            <person name="Hernandez B."/>
            <person name="Javaid M."/>
            <person name="Jayaseelan J.C."/>
            <person name="Lee S."/>
            <person name="Li M."/>
            <person name="Ming W."/>
            <person name="Munidasa M."/>
            <person name="Muniz J."/>
            <person name="Nguyen L."/>
            <person name="Ongeri F."/>
            <person name="Osuji N."/>
            <person name="Pu L.-L."/>
            <person name="Puazo M."/>
            <person name="Qu C."/>
            <person name="Quiroz J."/>
            <person name="Raj R."/>
            <person name="Weissenberger G."/>
            <person name="Xin Y."/>
            <person name="Zou X."/>
            <person name="Han Y."/>
            <person name="Richards S."/>
            <person name="Worley K."/>
            <person name="Muzny D."/>
            <person name="Gibbs R."/>
        </authorList>
    </citation>
    <scope>NUCLEOTIDE SEQUENCE</scope>
    <source>
        <strain evidence="1">Sampled in the wild</strain>
    </source>
</reference>
<keyword evidence="2" id="KW-1185">Reference proteome</keyword>
<evidence type="ECO:0000313" key="1">
    <source>
        <dbReference type="EMBL" id="KAG8226660.1"/>
    </source>
</evidence>
<dbReference type="OrthoDB" id="8196546at2759"/>